<proteinExistence type="predicted"/>
<gene>
    <name evidence="1" type="ORF">SEPMUDRAFT_150236</name>
</gene>
<accession>M3BVA1</accession>
<dbReference type="RefSeq" id="XP_016759380.1">
    <property type="nucleotide sequence ID" value="XM_016906038.1"/>
</dbReference>
<dbReference type="HOGENOM" id="CLU_3033897_0_0_1"/>
<dbReference type="GeneID" id="27903175"/>
<evidence type="ECO:0000313" key="1">
    <source>
        <dbReference type="EMBL" id="EMF11259.1"/>
    </source>
</evidence>
<keyword evidence="2" id="KW-1185">Reference proteome</keyword>
<name>M3BVA1_SPHMS</name>
<sequence>MALTPVSLGKAVLEGTGPCSFEFATQLRKCKLHNEFQDEKLRICRRFSQVRLLHV</sequence>
<organism evidence="1 2">
    <name type="scientific">Sphaerulina musiva (strain SO2202)</name>
    <name type="common">Poplar stem canker fungus</name>
    <name type="synonym">Septoria musiva</name>
    <dbReference type="NCBI Taxonomy" id="692275"/>
    <lineage>
        <taxon>Eukaryota</taxon>
        <taxon>Fungi</taxon>
        <taxon>Dikarya</taxon>
        <taxon>Ascomycota</taxon>
        <taxon>Pezizomycotina</taxon>
        <taxon>Dothideomycetes</taxon>
        <taxon>Dothideomycetidae</taxon>
        <taxon>Mycosphaerellales</taxon>
        <taxon>Mycosphaerellaceae</taxon>
        <taxon>Sphaerulina</taxon>
    </lineage>
</organism>
<evidence type="ECO:0000313" key="2">
    <source>
        <dbReference type="Proteomes" id="UP000016931"/>
    </source>
</evidence>
<dbReference type="Proteomes" id="UP000016931">
    <property type="component" value="Unassembled WGS sequence"/>
</dbReference>
<dbReference type="EMBL" id="KB456266">
    <property type="protein sequence ID" value="EMF11259.1"/>
    <property type="molecule type" value="Genomic_DNA"/>
</dbReference>
<protein>
    <submittedName>
        <fullName evidence="1">Uncharacterized protein</fullName>
    </submittedName>
</protein>
<dbReference type="AlphaFoldDB" id="M3BVA1"/>
<reference evidence="1 2" key="1">
    <citation type="journal article" date="2012" name="PLoS Pathog.">
        <title>Diverse lifestyles and strategies of plant pathogenesis encoded in the genomes of eighteen Dothideomycetes fungi.</title>
        <authorList>
            <person name="Ohm R.A."/>
            <person name="Feau N."/>
            <person name="Henrissat B."/>
            <person name="Schoch C.L."/>
            <person name="Horwitz B.A."/>
            <person name="Barry K.W."/>
            <person name="Condon B.J."/>
            <person name="Copeland A.C."/>
            <person name="Dhillon B."/>
            <person name="Glaser F."/>
            <person name="Hesse C.N."/>
            <person name="Kosti I."/>
            <person name="LaButti K."/>
            <person name="Lindquist E.A."/>
            <person name="Lucas S."/>
            <person name="Salamov A.A."/>
            <person name="Bradshaw R.E."/>
            <person name="Ciuffetti L."/>
            <person name="Hamelin R.C."/>
            <person name="Kema G.H.J."/>
            <person name="Lawrence C."/>
            <person name="Scott J.A."/>
            <person name="Spatafora J.W."/>
            <person name="Turgeon B.G."/>
            <person name="de Wit P.J.G.M."/>
            <person name="Zhong S."/>
            <person name="Goodwin S.B."/>
            <person name="Grigoriev I.V."/>
        </authorList>
    </citation>
    <scope>NUCLEOTIDE SEQUENCE [LARGE SCALE GENOMIC DNA]</scope>
    <source>
        <strain evidence="1 2">SO2202</strain>
    </source>
</reference>